<dbReference type="CDD" id="cd01949">
    <property type="entry name" value="GGDEF"/>
    <property type="match status" value="1"/>
</dbReference>
<gene>
    <name evidence="5" type="ORF">ATW55_02065</name>
</gene>
<dbReference type="InterPro" id="IPR050706">
    <property type="entry name" value="Cyclic-di-GMP_PDE-like"/>
</dbReference>
<dbReference type="Gene3D" id="3.20.20.450">
    <property type="entry name" value="EAL domain"/>
    <property type="match status" value="1"/>
</dbReference>
<proteinExistence type="predicted"/>
<dbReference type="EMBL" id="LPVJ01000071">
    <property type="protein sequence ID" value="KUO94674.1"/>
    <property type="molecule type" value="Genomic_DNA"/>
</dbReference>
<dbReference type="SUPFAM" id="SSF46458">
    <property type="entry name" value="Globin-like"/>
    <property type="match status" value="1"/>
</dbReference>
<dbReference type="CDD" id="cd01068">
    <property type="entry name" value="globin_sensor"/>
    <property type="match status" value="1"/>
</dbReference>
<comment type="caution">
    <text evidence="5">The sequence shown here is derived from an EMBL/GenBank/DDBJ whole genome shotgun (WGS) entry which is preliminary data.</text>
</comment>
<dbReference type="PROSITE" id="PS50883">
    <property type="entry name" value="EAL"/>
    <property type="match status" value="1"/>
</dbReference>
<dbReference type="RefSeq" id="WP_067720000.1">
    <property type="nucleotide sequence ID" value="NZ_LPVJ01000071.1"/>
</dbReference>
<accession>A0A101XNQ6</accession>
<dbReference type="Gene3D" id="1.10.490.10">
    <property type="entry name" value="Globins"/>
    <property type="match status" value="1"/>
</dbReference>
<dbReference type="SUPFAM" id="SSF55073">
    <property type="entry name" value="Nucleotide cyclase"/>
    <property type="match status" value="1"/>
</dbReference>
<sequence length="1056" mass="118981">MSTHPNANALSENLHLLILDEKELEAVRKYGGVLADRADTFSQKIYEYLMRQPDMAMILDAFDRAEIEQLIVCHYRSMVTSELDGALRKELYQIGQLHSNVGVPIRWVVATFGLLAVDLEMGVNELSLLDESERGTLKNAVSKRIQNNVFWQLEGYGEAERREVDLQRSFYMLLADANRLFATALTEPDKWVFQQLCELIAKHMRMRCVWIGTVLGPESFVTFQAVAGELSELIKDLKISTDPNLPEGRGPVGRSLVTMRPCLVESPQSDESFLAWDHLMKYYGLAGGIASIPIHLPNGEKAVIGLHQDTNCPFPAGCLEAMESLASDVRFFFERRHDLYALGRLRGYQRALSMIQQFLLEEPESQQLFDSVVDCVIRETDAHTCYIMMPDEHKANLRTVAVASLREADREQAWNTLASIHESDIPEGHYVASRVFRSGQAMILENPVDDVYLQQIWRANTVLEKSRSVGAWPIFEDGDTDPVAILVIASVEVDYFSKELCLLLDQVAKNVQIGKRHLKTIQEIRRISLTDSLTGLPNRSAFKEATRASIAMASVSKLRVAVGILDLDGFKECNDTLGHQAGDRLLKDVAQCLQSVMPSDDALCRLGGDEFGFQIPLDHERQLDVIGEHILEAVSSMNHRIGQVTGSLGWAVYPNDGLTYATLLANADQALYAAKEGGRNQACQYRGRVANEASRRQRVRHRFEEALRSGAIHYFLQPQYCSVSKRVEGAEMLVRWFDEGTWLSPGEFMPEVERNPQLIRMLGCHAVSEAVRIRELLHEIDPTVKISLNIGANHFLHPEFLQDMKVSLDGCCAKGLVLEITESSALADLDRASQIILGLKALGFAVSLDDFGTGYSSLSHAAYLPVDELKLDRKFIQRFRSDPNVFSVAGSMIMLSRLSGRHLIAEGIEEEIDLRLWASMGGQRVQGYILSPPIQEDVFLEKLRSVTWERLSFPKAYPIEDLALLGYAFLDSEGFQRFMAEHAHSGFCPLSEWFQARESTYRHLSTFQVSHKIYREAKMKLPHLLERLPAQWIEDVEPLRVSVTELCDEIGRMVQS</sequence>
<dbReference type="Gene3D" id="3.30.70.270">
    <property type="match status" value="1"/>
</dbReference>
<evidence type="ECO:0000259" key="4">
    <source>
        <dbReference type="PROSITE" id="PS50887"/>
    </source>
</evidence>
<dbReference type="Proteomes" id="UP000053557">
    <property type="component" value="Unassembled WGS sequence"/>
</dbReference>
<dbReference type="InterPro" id="IPR009050">
    <property type="entry name" value="Globin-like_sf"/>
</dbReference>
<dbReference type="SUPFAM" id="SSF55781">
    <property type="entry name" value="GAF domain-like"/>
    <property type="match status" value="2"/>
</dbReference>
<dbReference type="InterPro" id="IPR035919">
    <property type="entry name" value="EAL_sf"/>
</dbReference>
<dbReference type="InterPro" id="IPR044398">
    <property type="entry name" value="Globin-sensor_dom"/>
</dbReference>
<dbReference type="Pfam" id="PF13185">
    <property type="entry name" value="GAF_2"/>
    <property type="match status" value="1"/>
</dbReference>
<dbReference type="InterPro" id="IPR029787">
    <property type="entry name" value="Nucleotide_cyclase"/>
</dbReference>
<dbReference type="Pfam" id="PF00563">
    <property type="entry name" value="EAL"/>
    <property type="match status" value="1"/>
</dbReference>
<dbReference type="Pfam" id="PF00990">
    <property type="entry name" value="GGDEF"/>
    <property type="match status" value="1"/>
</dbReference>
<evidence type="ECO:0000256" key="2">
    <source>
        <dbReference type="ARBA" id="ARBA00029839"/>
    </source>
</evidence>
<dbReference type="SMART" id="SM00052">
    <property type="entry name" value="EAL"/>
    <property type="match status" value="1"/>
</dbReference>
<evidence type="ECO:0000259" key="3">
    <source>
        <dbReference type="PROSITE" id="PS50883"/>
    </source>
</evidence>
<dbReference type="PANTHER" id="PTHR33121:SF70">
    <property type="entry name" value="SIGNALING PROTEIN YKOW"/>
    <property type="match status" value="1"/>
</dbReference>
<dbReference type="InterPro" id="IPR012292">
    <property type="entry name" value="Globin/Proto"/>
</dbReference>
<dbReference type="InterPro" id="IPR001633">
    <property type="entry name" value="EAL_dom"/>
</dbReference>
<dbReference type="SUPFAM" id="SSF141868">
    <property type="entry name" value="EAL domain-like"/>
    <property type="match status" value="1"/>
</dbReference>
<dbReference type="CDD" id="cd01948">
    <property type="entry name" value="EAL"/>
    <property type="match status" value="1"/>
</dbReference>
<dbReference type="PROSITE" id="PS50887">
    <property type="entry name" value="GGDEF"/>
    <property type="match status" value="1"/>
</dbReference>
<feature type="domain" description="EAL" evidence="3">
    <location>
        <begin position="696"/>
        <end position="947"/>
    </location>
</feature>
<dbReference type="InterPro" id="IPR043128">
    <property type="entry name" value="Rev_trsase/Diguanyl_cyclase"/>
</dbReference>
<evidence type="ECO:0000256" key="1">
    <source>
        <dbReference type="ARBA" id="ARBA00015125"/>
    </source>
</evidence>
<dbReference type="GO" id="GO:0019825">
    <property type="term" value="F:oxygen binding"/>
    <property type="evidence" value="ECO:0007669"/>
    <property type="project" value="InterPro"/>
</dbReference>
<dbReference type="InterPro" id="IPR039379">
    <property type="entry name" value="Protoglobin_sensor_dom"/>
</dbReference>
<dbReference type="AlphaFoldDB" id="A0A101XNQ6"/>
<keyword evidence="6" id="KW-1185">Reference proteome</keyword>
<dbReference type="OrthoDB" id="2624050at2"/>
<dbReference type="GO" id="GO:0020037">
    <property type="term" value="F:heme binding"/>
    <property type="evidence" value="ECO:0007669"/>
    <property type="project" value="InterPro"/>
</dbReference>
<dbReference type="PANTHER" id="PTHR33121">
    <property type="entry name" value="CYCLIC DI-GMP PHOSPHODIESTERASE PDEF"/>
    <property type="match status" value="1"/>
</dbReference>
<evidence type="ECO:0000313" key="6">
    <source>
        <dbReference type="Proteomes" id="UP000053557"/>
    </source>
</evidence>
<organism evidence="5 6">
    <name type="scientific">Ferroacidibacillus organovorans</name>
    <dbReference type="NCBI Taxonomy" id="1765683"/>
    <lineage>
        <taxon>Bacteria</taxon>
        <taxon>Bacillati</taxon>
        <taxon>Bacillota</taxon>
        <taxon>Bacilli</taxon>
        <taxon>Bacillales</taxon>
        <taxon>Alicyclobacillaceae</taxon>
        <taxon>Ferroacidibacillus</taxon>
    </lineage>
</organism>
<dbReference type="InterPro" id="IPR003018">
    <property type="entry name" value="GAF"/>
</dbReference>
<protein>
    <recommendedName>
        <fullName evidence="1">Diguanylate cyclase DosC</fullName>
    </recommendedName>
    <alternativeName>
        <fullName evidence="2">Direct oxygen-sensing cyclase</fullName>
    </alternativeName>
</protein>
<dbReference type="Pfam" id="PF11563">
    <property type="entry name" value="Protoglobin"/>
    <property type="match status" value="1"/>
</dbReference>
<evidence type="ECO:0000313" key="5">
    <source>
        <dbReference type="EMBL" id="KUO94674.1"/>
    </source>
</evidence>
<reference evidence="5 6" key="1">
    <citation type="submission" date="2015-12" db="EMBL/GenBank/DDBJ databases">
        <title>Draft genome sequence of Acidibacillus ferrooxidans ITV001, isolated from a chalcopyrite acid mine drainage site in Brazil.</title>
        <authorList>
            <person name="Dall'Agnol H."/>
            <person name="Nancucheo I."/>
            <person name="Johnson B."/>
            <person name="Oliveira R."/>
            <person name="Leite L."/>
            <person name="Pylro V."/>
            <person name="Nunes G.L."/>
            <person name="Tzotzos G."/>
            <person name="Fernandes G.R."/>
            <person name="Dutra J."/>
            <person name="Orellana S.C."/>
            <person name="Oliveira G."/>
        </authorList>
    </citation>
    <scope>NUCLEOTIDE SEQUENCE [LARGE SCALE GENOMIC DNA]</scope>
    <source>
        <strain evidence="6">ITV01</strain>
    </source>
</reference>
<dbReference type="GO" id="GO:0071111">
    <property type="term" value="F:cyclic-guanylate-specific phosphodiesterase activity"/>
    <property type="evidence" value="ECO:0007669"/>
    <property type="project" value="InterPro"/>
</dbReference>
<name>A0A101XNQ6_9BACL</name>
<dbReference type="Gene3D" id="3.30.450.40">
    <property type="match status" value="2"/>
</dbReference>
<dbReference type="NCBIfam" id="TIGR00254">
    <property type="entry name" value="GGDEF"/>
    <property type="match status" value="1"/>
</dbReference>
<dbReference type="InterPro" id="IPR029016">
    <property type="entry name" value="GAF-like_dom_sf"/>
</dbReference>
<dbReference type="InterPro" id="IPR000160">
    <property type="entry name" value="GGDEF_dom"/>
</dbReference>
<dbReference type="SMART" id="SM00267">
    <property type="entry name" value="GGDEF"/>
    <property type="match status" value="1"/>
</dbReference>
<feature type="domain" description="GGDEF" evidence="4">
    <location>
        <begin position="558"/>
        <end position="687"/>
    </location>
</feature>